<keyword evidence="2" id="KW-0808">Transferase</keyword>
<organism evidence="4">
    <name type="scientific">Erysiphales narna-like virus 1</name>
    <dbReference type="NCBI Taxonomy" id="2719864"/>
    <lineage>
        <taxon>Viruses</taxon>
        <taxon>Riboviria</taxon>
        <taxon>Orthornavirae</taxon>
        <taxon>Lenarviricota</taxon>
        <taxon>Amabiliviricetes</taxon>
        <taxon>Wolframvirales</taxon>
        <taxon>Narnaviridae</taxon>
    </lineage>
</organism>
<evidence type="ECO:0000256" key="2">
    <source>
        <dbReference type="ARBA" id="ARBA00022679"/>
    </source>
</evidence>
<keyword evidence="3" id="KW-0548">Nucleotidyltransferase</keyword>
<protein>
    <submittedName>
        <fullName evidence="4">RNA-dependent RNA polymerase</fullName>
    </submittedName>
</protein>
<evidence type="ECO:0000256" key="1">
    <source>
        <dbReference type="ARBA" id="ARBA00022484"/>
    </source>
</evidence>
<name>A0A6G9ELT5_9VIRU</name>
<keyword evidence="1 4" id="KW-0696">RNA-directed RNA polymerase</keyword>
<reference evidence="4" key="1">
    <citation type="submission" date="2019-10" db="EMBL/GenBank/DDBJ databases">
        <title>The virome associated to Eryshiphales from vegetable crops in Italy.</title>
        <authorList>
            <person name="Chiapello M."/>
            <person name="Turina M."/>
        </authorList>
    </citation>
    <scope>NUCLEOTIDE SEQUENCE</scope>
    <source>
        <strain evidence="4">PM-A_DN31108</strain>
    </source>
</reference>
<dbReference type="EMBL" id="MN628268">
    <property type="protein sequence ID" value="QIP68039.1"/>
    <property type="molecule type" value="Genomic_RNA"/>
</dbReference>
<dbReference type="InterPro" id="IPR043502">
    <property type="entry name" value="DNA/RNA_pol_sf"/>
</dbReference>
<sequence length="795" mass="91823">MEALSYIRQIPGSLRDPHSSPTLGDTIKVPHEHLRVSMVKRASFVKANNRTIRAKDMKSVVIHEACHWVHYLYRGYRATYPKGQVLEASEQFLSAWFTTALAAGQNLFITHGRTPAHYFELTAWCYKIAVKLFLDLPRFYASVKLFCHSARSTWASYESERNVYFKRLFIPGFVRCKGKMDHKGKMRSYLQWSFLGRALGRGKREDFPNAIPDMIKRMSQPFKAAPLDLDIFSKVITPADVVQDREINLQSTSSCMQVPSSQGGRREYYSQLFSMFKTLPLKRLMFKNTADRISLYEREFLFKELENSGYDLDSTPVLILERGYKARVITKCCALRVAMSESYRKSVLRSLMRHRSVAMPQRGEFRRLPIGRRLAHKYVYSADLSNATDLLSLSLLEEICQYLNIPLCLVSGGNLYVPEETDRDGNLLKPAIKAEIKRGTLMGIPLSFVFLTMVHLYLCKYIGAPNNSYYIMGDDLIAYWPKVTIDKFEKNLHRVTGMLPNKSKSFTSKCRGIFCERAYHLTNGFLVEDSRYVSVKALTPLGSIDRNGERKRGMPWEFIPIEYLHASYDRIGHKRCFFLQQIACSDLVRYLEYLGRKYRISKYFPISMGGAGLIPMKAEHQFSMRETELLTAYLRGDADALDRVKVLALKVNSSFIEVDTRVMERLMIVMDFIKMGITQPKDLEHVERLESLVNKLRMYSEDVSLSEHRPTGQLVTVRNWFRNITSLPVASSSSNDPVLDQNGKQIVLNYRNLLKVLPHFRAFVPEENRRRFKLKLETLFPPEKLLTCRQLCLDV</sequence>
<accession>A0A6G9ELT5</accession>
<proteinExistence type="predicted"/>
<evidence type="ECO:0000256" key="3">
    <source>
        <dbReference type="ARBA" id="ARBA00022695"/>
    </source>
</evidence>
<dbReference type="GO" id="GO:0003968">
    <property type="term" value="F:RNA-directed RNA polymerase activity"/>
    <property type="evidence" value="ECO:0007669"/>
    <property type="project" value="UniProtKB-KW"/>
</dbReference>
<evidence type="ECO:0000313" key="4">
    <source>
        <dbReference type="EMBL" id="QIP68039.1"/>
    </source>
</evidence>
<dbReference type="SUPFAM" id="SSF56672">
    <property type="entry name" value="DNA/RNA polymerases"/>
    <property type="match status" value="1"/>
</dbReference>